<reference evidence="1" key="4">
    <citation type="submission" date="2019-03" db="UniProtKB">
        <authorList>
            <consortium name="EnsemblPlants"/>
        </authorList>
    </citation>
    <scope>IDENTIFICATION</scope>
</reference>
<protein>
    <submittedName>
        <fullName evidence="1">Uncharacterized protein</fullName>
    </submittedName>
</protein>
<reference evidence="1" key="5">
    <citation type="journal article" date="2021" name="G3 (Bethesda)">
        <title>Aegilops tauschii genome assembly Aet v5.0 features greater sequence contiguity and improved annotation.</title>
        <authorList>
            <person name="Wang L."/>
            <person name="Zhu T."/>
            <person name="Rodriguez J.C."/>
            <person name="Deal K.R."/>
            <person name="Dubcovsky J."/>
            <person name="McGuire P.E."/>
            <person name="Lux T."/>
            <person name="Spannagl M."/>
            <person name="Mayer K.F.X."/>
            <person name="Baldrich P."/>
            <person name="Meyers B.C."/>
            <person name="Huo N."/>
            <person name="Gu Y.Q."/>
            <person name="Zhou H."/>
            <person name="Devos K.M."/>
            <person name="Bennetzen J.L."/>
            <person name="Unver T."/>
            <person name="Budak H."/>
            <person name="Gulick P.J."/>
            <person name="Galiba G."/>
            <person name="Kalapos B."/>
            <person name="Nelson D.R."/>
            <person name="Li P."/>
            <person name="You F.M."/>
            <person name="Luo M.C."/>
            <person name="Dvorak J."/>
        </authorList>
    </citation>
    <scope>NUCLEOTIDE SEQUENCE [LARGE SCALE GENOMIC DNA]</scope>
    <source>
        <strain evidence="1">cv. AL8/78</strain>
    </source>
</reference>
<evidence type="ECO:0000313" key="2">
    <source>
        <dbReference type="Proteomes" id="UP000015105"/>
    </source>
</evidence>
<reference evidence="2" key="2">
    <citation type="journal article" date="2017" name="Nat. Plants">
        <title>The Aegilops tauschii genome reveals multiple impacts of transposons.</title>
        <authorList>
            <person name="Zhao G."/>
            <person name="Zou C."/>
            <person name="Li K."/>
            <person name="Wang K."/>
            <person name="Li T."/>
            <person name="Gao L."/>
            <person name="Zhang X."/>
            <person name="Wang H."/>
            <person name="Yang Z."/>
            <person name="Liu X."/>
            <person name="Jiang W."/>
            <person name="Mao L."/>
            <person name="Kong X."/>
            <person name="Jiao Y."/>
            <person name="Jia J."/>
        </authorList>
    </citation>
    <scope>NUCLEOTIDE SEQUENCE [LARGE SCALE GENOMIC DNA]</scope>
    <source>
        <strain evidence="2">cv. AL8/78</strain>
    </source>
</reference>
<dbReference type="Proteomes" id="UP000015105">
    <property type="component" value="Chromosome 7D"/>
</dbReference>
<dbReference type="EnsemblPlants" id="AET7Gv20651800.4">
    <property type="protein sequence ID" value="AET7Gv20651800.4"/>
    <property type="gene ID" value="AET7Gv20651800"/>
</dbReference>
<name>A0A453RPF2_AEGTS</name>
<accession>A0A453RPF2</accession>
<reference evidence="1" key="3">
    <citation type="journal article" date="2017" name="Nature">
        <title>Genome sequence of the progenitor of the wheat D genome Aegilops tauschii.</title>
        <authorList>
            <person name="Luo M.C."/>
            <person name="Gu Y.Q."/>
            <person name="Puiu D."/>
            <person name="Wang H."/>
            <person name="Twardziok S.O."/>
            <person name="Deal K.R."/>
            <person name="Huo N."/>
            <person name="Zhu T."/>
            <person name="Wang L."/>
            <person name="Wang Y."/>
            <person name="McGuire P.E."/>
            <person name="Liu S."/>
            <person name="Long H."/>
            <person name="Ramasamy R.K."/>
            <person name="Rodriguez J.C."/>
            <person name="Van S.L."/>
            <person name="Yuan L."/>
            <person name="Wang Z."/>
            <person name="Xia Z."/>
            <person name="Xiao L."/>
            <person name="Anderson O.D."/>
            <person name="Ouyang S."/>
            <person name="Liang Y."/>
            <person name="Zimin A.V."/>
            <person name="Pertea G."/>
            <person name="Qi P."/>
            <person name="Bennetzen J.L."/>
            <person name="Dai X."/>
            <person name="Dawson M.W."/>
            <person name="Muller H.G."/>
            <person name="Kugler K."/>
            <person name="Rivarola-Duarte L."/>
            <person name="Spannagl M."/>
            <person name="Mayer K.F.X."/>
            <person name="Lu F.H."/>
            <person name="Bevan M.W."/>
            <person name="Leroy P."/>
            <person name="Li P."/>
            <person name="You F.M."/>
            <person name="Sun Q."/>
            <person name="Liu Z."/>
            <person name="Lyons E."/>
            <person name="Wicker T."/>
            <person name="Salzberg S.L."/>
            <person name="Devos K.M."/>
            <person name="Dvorak J."/>
        </authorList>
    </citation>
    <scope>NUCLEOTIDE SEQUENCE [LARGE SCALE GENOMIC DNA]</scope>
    <source>
        <strain evidence="1">cv. AL8/78</strain>
    </source>
</reference>
<keyword evidence="2" id="KW-1185">Reference proteome</keyword>
<proteinExistence type="predicted"/>
<reference evidence="2" key="1">
    <citation type="journal article" date="2014" name="Science">
        <title>Ancient hybridizations among the ancestral genomes of bread wheat.</title>
        <authorList>
            <consortium name="International Wheat Genome Sequencing Consortium,"/>
            <person name="Marcussen T."/>
            <person name="Sandve S.R."/>
            <person name="Heier L."/>
            <person name="Spannagl M."/>
            <person name="Pfeifer M."/>
            <person name="Jakobsen K.S."/>
            <person name="Wulff B.B."/>
            <person name="Steuernagel B."/>
            <person name="Mayer K.F."/>
            <person name="Olsen O.A."/>
        </authorList>
    </citation>
    <scope>NUCLEOTIDE SEQUENCE [LARGE SCALE GENOMIC DNA]</scope>
    <source>
        <strain evidence="2">cv. AL8/78</strain>
    </source>
</reference>
<evidence type="ECO:0000313" key="1">
    <source>
        <dbReference type="EnsemblPlants" id="AET7Gv20651800.4"/>
    </source>
</evidence>
<organism evidence="1 2">
    <name type="scientific">Aegilops tauschii subsp. strangulata</name>
    <name type="common">Goatgrass</name>
    <dbReference type="NCBI Taxonomy" id="200361"/>
    <lineage>
        <taxon>Eukaryota</taxon>
        <taxon>Viridiplantae</taxon>
        <taxon>Streptophyta</taxon>
        <taxon>Embryophyta</taxon>
        <taxon>Tracheophyta</taxon>
        <taxon>Spermatophyta</taxon>
        <taxon>Magnoliopsida</taxon>
        <taxon>Liliopsida</taxon>
        <taxon>Poales</taxon>
        <taxon>Poaceae</taxon>
        <taxon>BOP clade</taxon>
        <taxon>Pooideae</taxon>
        <taxon>Triticodae</taxon>
        <taxon>Triticeae</taxon>
        <taxon>Triticinae</taxon>
        <taxon>Aegilops</taxon>
    </lineage>
</organism>
<dbReference type="AlphaFoldDB" id="A0A453RPF2"/>
<dbReference type="Gramene" id="AET7Gv20651800.4">
    <property type="protein sequence ID" value="AET7Gv20651800.4"/>
    <property type="gene ID" value="AET7Gv20651800"/>
</dbReference>
<sequence length="169" mass="18491">MNKAGRLAFVKSVLSAMPIHQLVVLAPPKKTLKLLEKIERGLLWAGRAKANSGNCQLTGGAFAGLSPWVALVSTTWSVPDSSAHALAMASCVDDGRGWSCLDAQFSREERAFFFASTTTMVGNGQRALFWEDRWINGPAIGEIAPLVYACIPKRHRKPRMVEASLHENR</sequence>